<keyword evidence="3" id="KW-1185">Reference proteome</keyword>
<evidence type="ECO:0000313" key="2">
    <source>
        <dbReference type="EMBL" id="ETX30360.1"/>
    </source>
</evidence>
<evidence type="ECO:0000313" key="3">
    <source>
        <dbReference type="Proteomes" id="UP000023430"/>
    </source>
</evidence>
<evidence type="ECO:0000259" key="1">
    <source>
        <dbReference type="PROSITE" id="PS51085"/>
    </source>
</evidence>
<dbReference type="Proteomes" id="UP000023430">
    <property type="component" value="Unassembled WGS sequence"/>
</dbReference>
<dbReference type="PANTHER" id="PTHR45331:SF2">
    <property type="entry name" value="OXIDOREDUCTASE WITH IRON-SULFUR SUBUNIT"/>
    <property type="match status" value="1"/>
</dbReference>
<dbReference type="EMBL" id="JAME01000004">
    <property type="protein sequence ID" value="ETX30360.1"/>
    <property type="molecule type" value="Genomic_DNA"/>
</dbReference>
<feature type="domain" description="2Fe-2S ferredoxin-type" evidence="1">
    <location>
        <begin position="1"/>
        <end position="79"/>
    </location>
</feature>
<protein>
    <submittedName>
        <fullName evidence="2">(2Fe-2S)-binding protein</fullName>
    </submittedName>
</protein>
<dbReference type="GO" id="GO:0046872">
    <property type="term" value="F:metal ion binding"/>
    <property type="evidence" value="ECO:0007669"/>
    <property type="project" value="InterPro"/>
</dbReference>
<dbReference type="AlphaFoldDB" id="X7FC11"/>
<dbReference type="PANTHER" id="PTHR45331">
    <property type="entry name" value="OXIDOREDUCTASE, IRON-SULPHUR BINDING SUBUNIT-RELATED-RELATED"/>
    <property type="match status" value="1"/>
</dbReference>
<dbReference type="InterPro" id="IPR052914">
    <property type="entry name" value="Aldehyde_Oxdr_Iron-Sulfur"/>
</dbReference>
<dbReference type="GO" id="GO:0051537">
    <property type="term" value="F:2 iron, 2 sulfur cluster binding"/>
    <property type="evidence" value="ECO:0007669"/>
    <property type="project" value="TreeGrafter"/>
</dbReference>
<proteinExistence type="predicted"/>
<dbReference type="InterPro" id="IPR001041">
    <property type="entry name" value="2Fe-2S_ferredoxin-type"/>
</dbReference>
<dbReference type="GO" id="GO:0016903">
    <property type="term" value="F:oxidoreductase activity, acting on the aldehyde or oxo group of donors"/>
    <property type="evidence" value="ECO:0007669"/>
    <property type="project" value="TreeGrafter"/>
</dbReference>
<organism evidence="2 3">
    <name type="scientific">Roseivivax isoporae LMG 25204</name>
    <dbReference type="NCBI Taxonomy" id="1449351"/>
    <lineage>
        <taxon>Bacteria</taxon>
        <taxon>Pseudomonadati</taxon>
        <taxon>Pseudomonadota</taxon>
        <taxon>Alphaproteobacteria</taxon>
        <taxon>Rhodobacterales</taxon>
        <taxon>Roseobacteraceae</taxon>
        <taxon>Roseivivax</taxon>
    </lineage>
</organism>
<dbReference type="Gene3D" id="3.10.20.30">
    <property type="match status" value="1"/>
</dbReference>
<comment type="caution">
    <text evidence="2">The sequence shown here is derived from an EMBL/GenBank/DDBJ whole genome shotgun (WGS) entry which is preliminary data.</text>
</comment>
<dbReference type="PROSITE" id="PS51085">
    <property type="entry name" value="2FE2S_FER_2"/>
    <property type="match status" value="1"/>
</dbReference>
<dbReference type="SUPFAM" id="SSF47741">
    <property type="entry name" value="CO dehydrogenase ISP C-domain like"/>
    <property type="match status" value="1"/>
</dbReference>
<dbReference type="InterPro" id="IPR036010">
    <property type="entry name" value="2Fe-2S_ferredoxin-like_sf"/>
</dbReference>
<name>X7FC11_9RHOB</name>
<dbReference type="Pfam" id="PF01799">
    <property type="entry name" value="Fer2_2"/>
    <property type="match status" value="1"/>
</dbReference>
<dbReference type="STRING" id="1449351.RISW2_16115"/>
<sequence length="180" mass="19244">MTINGAPVGPVDIPEDLMMLEFLQEYVNLTGTRYGCGQGVCLACGIILDEDDGTSRLVPACITGAAYLDGRSVRTVEGHAARGPDGQVTRLSPIQRAFLEHFSFQCSYCTPGFVNAATVLVERLERAPVPRDEVEATVLAAMDGNICRCTGYVRYLTAVRDVILSTPGLTRGSDPGSRAS</sequence>
<dbReference type="SUPFAM" id="SSF54292">
    <property type="entry name" value="2Fe-2S ferredoxin-like"/>
    <property type="match status" value="1"/>
</dbReference>
<reference evidence="2 3" key="1">
    <citation type="submission" date="2014-01" db="EMBL/GenBank/DDBJ databases">
        <title>Roseivivax isoporae LMG 25204 Genome Sequencing.</title>
        <authorList>
            <person name="Lai Q."/>
            <person name="Li G."/>
            <person name="Shao Z."/>
        </authorList>
    </citation>
    <scope>NUCLEOTIDE SEQUENCE [LARGE SCALE GENOMIC DNA]</scope>
    <source>
        <strain evidence="2 3">LMG 25204</strain>
    </source>
</reference>
<dbReference type="InterPro" id="IPR036884">
    <property type="entry name" value="2Fe-2S-bd_dom_sf"/>
</dbReference>
<dbReference type="eggNOG" id="COG2080">
    <property type="taxonomic scope" value="Bacteria"/>
</dbReference>
<accession>X7FC11</accession>
<dbReference type="Gene3D" id="1.10.150.120">
    <property type="entry name" value="[2Fe-2S]-binding domain"/>
    <property type="match status" value="1"/>
</dbReference>
<gene>
    <name evidence="2" type="ORF">RISW2_16115</name>
</gene>
<dbReference type="InterPro" id="IPR002888">
    <property type="entry name" value="2Fe-2S-bd"/>
</dbReference>
<dbReference type="PATRIC" id="fig|1449351.3.peg.782"/>
<dbReference type="InterPro" id="IPR012675">
    <property type="entry name" value="Beta-grasp_dom_sf"/>
</dbReference>